<reference evidence="2 3" key="1">
    <citation type="journal article" date="2015" name="Genome Announc.">
        <title>Complete Genome Sequence of Phytopathogenic Pectobacterium atrosepticum Bacteriophage Peat1.</title>
        <authorList>
            <person name="Kalischuk M."/>
            <person name="Hachey J."/>
            <person name="Kawchuk L."/>
        </authorList>
    </citation>
    <scope>NUCLEOTIDE SEQUENCE [LARGE SCALE GENOMIC DNA]</scope>
</reference>
<keyword evidence="1" id="KW-0812">Transmembrane</keyword>
<keyword evidence="1" id="KW-0472">Membrane</keyword>
<dbReference type="GeneID" id="26795842"/>
<sequence>MLSNVWLNVCHWVSELIGDFYSKVSLGTSTLIIWMGGLNWNMIFMVAGFLMGLATLLINWYYKHKNSKVFAEASKEAAKRGYILNEPKE</sequence>
<keyword evidence="3" id="KW-1185">Reference proteome</keyword>
<dbReference type="Pfam" id="PF04971">
    <property type="entry name" value="Phage_holin_2_1"/>
    <property type="match status" value="1"/>
</dbReference>
<accession>A0A0H3YJ96</accession>
<evidence type="ECO:0000313" key="3">
    <source>
        <dbReference type="Proteomes" id="UP000203782"/>
    </source>
</evidence>
<dbReference type="InterPro" id="IPR007054">
    <property type="entry name" value="Lysis_S"/>
</dbReference>
<keyword evidence="1" id="KW-1133">Transmembrane helix</keyword>
<dbReference type="OrthoDB" id="21618at10239"/>
<dbReference type="EMBL" id="KR604693">
    <property type="protein sequence ID" value="AKN21212.1"/>
    <property type="molecule type" value="Genomic_DNA"/>
</dbReference>
<dbReference type="RefSeq" id="YP_009224686.1">
    <property type="nucleotide sequence ID" value="NC_029081.1"/>
</dbReference>
<protein>
    <recommendedName>
        <fullName evidence="4">Holin</fullName>
    </recommendedName>
</protein>
<proteinExistence type="predicted"/>
<evidence type="ECO:0000313" key="2">
    <source>
        <dbReference type="EMBL" id="AKN21212.1"/>
    </source>
</evidence>
<dbReference type="Proteomes" id="UP000203782">
    <property type="component" value="Segment"/>
</dbReference>
<dbReference type="KEGG" id="vg:26795842"/>
<organism evidence="2 3">
    <name type="scientific">Pectobacterium phage Peat1</name>
    <dbReference type="NCBI Taxonomy" id="1654601"/>
    <lineage>
        <taxon>Viruses</taxon>
        <taxon>Duplodnaviria</taxon>
        <taxon>Heunggongvirae</taxon>
        <taxon>Uroviricota</taxon>
        <taxon>Caudoviricetes</taxon>
        <taxon>Autographivirales</taxon>
        <taxon>Autoscriptoviridae</taxon>
        <taxon>Corkvirinae</taxon>
        <taxon>Phimunavirus</taxon>
        <taxon>Phimunavirus peat1</taxon>
    </lineage>
</organism>
<dbReference type="GO" id="GO:0001907">
    <property type="term" value="P:symbiont-mediated killing of host cell"/>
    <property type="evidence" value="ECO:0007669"/>
    <property type="project" value="InterPro"/>
</dbReference>
<evidence type="ECO:0000256" key="1">
    <source>
        <dbReference type="SAM" id="Phobius"/>
    </source>
</evidence>
<evidence type="ECO:0008006" key="4">
    <source>
        <dbReference type="Google" id="ProtNLM"/>
    </source>
</evidence>
<dbReference type="GO" id="GO:0140911">
    <property type="term" value="F:pore-forming activity"/>
    <property type="evidence" value="ECO:0007669"/>
    <property type="project" value="InterPro"/>
</dbReference>
<name>A0A0H3YJ96_9CAUD</name>
<feature type="transmembrane region" description="Helical" evidence="1">
    <location>
        <begin position="42"/>
        <end position="62"/>
    </location>
</feature>